<evidence type="ECO:0000313" key="3">
    <source>
        <dbReference type="Proteomes" id="UP000321722"/>
    </source>
</evidence>
<accession>A0A510WPT3</accession>
<sequence>MSLKINRQTNLEKLFDEFAIDPTNTSNNKPKDPEKDSSKKNDSHKKEK</sequence>
<comment type="caution">
    <text evidence="2">The sequence shown here is derived from an EMBL/GenBank/DDBJ whole genome shotgun (WGS) entry which is preliminary data.</text>
</comment>
<protein>
    <submittedName>
        <fullName evidence="2">Uncharacterized protein</fullName>
    </submittedName>
</protein>
<name>A0A510WPT3_9LACO</name>
<proteinExistence type="predicted"/>
<evidence type="ECO:0000313" key="2">
    <source>
        <dbReference type="EMBL" id="GEK41228.1"/>
    </source>
</evidence>
<dbReference type="EMBL" id="BJUI01000001">
    <property type="protein sequence ID" value="GEK41228.1"/>
    <property type="molecule type" value="Genomic_DNA"/>
</dbReference>
<dbReference type="RefSeq" id="WP_164477240.1">
    <property type="nucleotide sequence ID" value="NZ_BAAACL010000015.1"/>
</dbReference>
<evidence type="ECO:0000256" key="1">
    <source>
        <dbReference type="SAM" id="MobiDB-lite"/>
    </source>
</evidence>
<dbReference type="NCBIfam" id="NF040897">
    <property type="entry name" value="SPJ_0845_Nterm"/>
    <property type="match status" value="1"/>
</dbReference>
<dbReference type="GeneID" id="44120161"/>
<reference evidence="2 3" key="1">
    <citation type="submission" date="2019-07" db="EMBL/GenBank/DDBJ databases">
        <title>Whole genome shotgun sequence of Lactobacillus aviarius subsp. aviarius NBRC 102162.</title>
        <authorList>
            <person name="Hosoyama A."/>
            <person name="Uohara A."/>
            <person name="Ohji S."/>
            <person name="Ichikawa N."/>
        </authorList>
    </citation>
    <scope>NUCLEOTIDE SEQUENCE [LARGE SCALE GENOMIC DNA]</scope>
    <source>
        <strain evidence="2 3">NBRC 102162</strain>
    </source>
</reference>
<gene>
    <name evidence="2" type="ORF">LAV01_00600</name>
</gene>
<organism evidence="2 3">
    <name type="scientific">Ligilactobacillus aviarius</name>
    <dbReference type="NCBI Taxonomy" id="1606"/>
    <lineage>
        <taxon>Bacteria</taxon>
        <taxon>Bacillati</taxon>
        <taxon>Bacillota</taxon>
        <taxon>Bacilli</taxon>
        <taxon>Lactobacillales</taxon>
        <taxon>Lactobacillaceae</taxon>
        <taxon>Ligilactobacillus</taxon>
    </lineage>
</organism>
<keyword evidence="3" id="KW-1185">Reference proteome</keyword>
<feature type="region of interest" description="Disordered" evidence="1">
    <location>
        <begin position="16"/>
        <end position="48"/>
    </location>
</feature>
<feature type="compositionally biased region" description="Basic and acidic residues" evidence="1">
    <location>
        <begin position="29"/>
        <end position="48"/>
    </location>
</feature>
<dbReference type="Proteomes" id="UP000321722">
    <property type="component" value="Unassembled WGS sequence"/>
</dbReference>
<dbReference type="AlphaFoldDB" id="A0A510WPT3"/>
<dbReference type="InterPro" id="IPR047909">
    <property type="entry name" value="SPJ_0845-like_N"/>
</dbReference>